<dbReference type="PANTHER" id="PTHR37298:SF1">
    <property type="entry name" value="UPF0111 PROTEIN YKAA"/>
    <property type="match status" value="1"/>
</dbReference>
<protein>
    <submittedName>
        <fullName evidence="2">Nuclease PIN</fullName>
    </submittedName>
</protein>
<dbReference type="PANTHER" id="PTHR37298">
    <property type="entry name" value="UPF0111 PROTEIN YKAA"/>
    <property type="match status" value="1"/>
</dbReference>
<proteinExistence type="inferred from homology"/>
<accession>A0A2W2ATB4</accession>
<organism evidence="2 3">
    <name type="scientific">Aestuariivirga litoralis</name>
    <dbReference type="NCBI Taxonomy" id="2650924"/>
    <lineage>
        <taxon>Bacteria</taxon>
        <taxon>Pseudomonadati</taxon>
        <taxon>Pseudomonadota</taxon>
        <taxon>Alphaproteobacteria</taxon>
        <taxon>Hyphomicrobiales</taxon>
        <taxon>Aestuariivirgaceae</taxon>
        <taxon>Aestuariivirga</taxon>
    </lineage>
</organism>
<dbReference type="Pfam" id="PF01865">
    <property type="entry name" value="PhoU_div"/>
    <property type="match status" value="1"/>
</dbReference>
<dbReference type="Gene3D" id="1.20.58.220">
    <property type="entry name" value="Phosphate transport system protein phou homolog 2, domain 2"/>
    <property type="match status" value="1"/>
</dbReference>
<dbReference type="InterPro" id="IPR038078">
    <property type="entry name" value="PhoU-like_sf"/>
</dbReference>
<comment type="similarity">
    <text evidence="1">Belongs to the UPF0111 family.</text>
</comment>
<dbReference type="InterPro" id="IPR018445">
    <property type="entry name" value="Put_Phosphate_transp_reg"/>
</dbReference>
<comment type="caution">
    <text evidence="2">The sequence shown here is derived from an EMBL/GenBank/DDBJ whole genome shotgun (WGS) entry which is preliminary data.</text>
</comment>
<name>A0A2W2ATB4_9HYPH</name>
<reference evidence="3" key="1">
    <citation type="submission" date="2018-06" db="EMBL/GenBank/DDBJ databases">
        <title>Aestuariibacter litoralis strain KCTC 52945T.</title>
        <authorList>
            <person name="Li X."/>
            <person name="Salam N."/>
            <person name="Li J.-L."/>
            <person name="Chen Y.-M."/>
            <person name="Yang Z.-W."/>
            <person name="Zhang L.-Y."/>
            <person name="Han M.-X."/>
            <person name="Xiao M."/>
            <person name="Li W.-J."/>
        </authorList>
    </citation>
    <scope>NUCLEOTIDE SEQUENCE [LARGE SCALE GENOMIC DNA]</scope>
    <source>
        <strain evidence="3">KCTC 52945</strain>
    </source>
</reference>
<dbReference type="Proteomes" id="UP000248795">
    <property type="component" value="Unassembled WGS sequence"/>
</dbReference>
<dbReference type="RefSeq" id="WP_111198472.1">
    <property type="nucleotide sequence ID" value="NZ_QKVK01000004.1"/>
</dbReference>
<sequence>MLDWFKKLMPKEEKFFDLFEAHAAKAQEAARSLRAIVEGGPDMASHCRALSREEEEADQISYEVMQAIRRSFITPFDRSDIKALSAALDDAIDQMNKTGKTVMLYDVDHFEPNMKAMADKVIAMADLLAEGLPLMRNVGANSARLHALTGKLTALEGESDDLNDKGLSALFKGRARQDPLAFVIGSELYDHLEKVCDRFEDVAHVMSDIVIEHV</sequence>
<dbReference type="AlphaFoldDB" id="A0A2W2ATB4"/>
<gene>
    <name evidence="2" type="ORF">DK847_10655</name>
</gene>
<dbReference type="InterPro" id="IPR052912">
    <property type="entry name" value="UPF0111_domain"/>
</dbReference>
<keyword evidence="3" id="KW-1185">Reference proteome</keyword>
<evidence type="ECO:0000256" key="1">
    <source>
        <dbReference type="ARBA" id="ARBA00008591"/>
    </source>
</evidence>
<evidence type="ECO:0000313" key="2">
    <source>
        <dbReference type="EMBL" id="PZF76912.1"/>
    </source>
</evidence>
<dbReference type="EMBL" id="QKVK01000004">
    <property type="protein sequence ID" value="PZF76912.1"/>
    <property type="molecule type" value="Genomic_DNA"/>
</dbReference>
<evidence type="ECO:0000313" key="3">
    <source>
        <dbReference type="Proteomes" id="UP000248795"/>
    </source>
</evidence>